<name>K0AZW7_GOTA9</name>
<dbReference type="SMART" id="SM00857">
    <property type="entry name" value="Resolvase"/>
    <property type="match status" value="1"/>
</dbReference>
<dbReference type="InterPro" id="IPR009061">
    <property type="entry name" value="DNA-bd_dom_put_sf"/>
</dbReference>
<dbReference type="HOGENOM" id="CLU_082093_0_2_9"/>
<dbReference type="InterPro" id="IPR036162">
    <property type="entry name" value="Resolvase-like_N_sf"/>
</dbReference>
<dbReference type="SUPFAM" id="SSF53041">
    <property type="entry name" value="Resolvase-like"/>
    <property type="match status" value="1"/>
</dbReference>
<evidence type="ECO:0000313" key="3">
    <source>
        <dbReference type="Proteomes" id="UP000006094"/>
    </source>
</evidence>
<dbReference type="Gene3D" id="1.10.1660.10">
    <property type="match status" value="1"/>
</dbReference>
<dbReference type="Pfam" id="PF00376">
    <property type="entry name" value="MerR"/>
    <property type="match status" value="1"/>
</dbReference>
<organism evidence="2 3">
    <name type="scientific">Gottschalkia acidurici (strain ATCC 7906 / DSM 604 / BCRC 14475 / CIP 104303 / KCTC 5404 / NCIMB 10678 / 9a)</name>
    <name type="common">Clostridium acidurici</name>
    <dbReference type="NCBI Taxonomy" id="1128398"/>
    <lineage>
        <taxon>Bacteria</taxon>
        <taxon>Bacillati</taxon>
        <taxon>Bacillota</taxon>
        <taxon>Tissierellia</taxon>
        <taxon>Tissierellales</taxon>
        <taxon>Gottschalkiaceae</taxon>
        <taxon>Gottschalkia</taxon>
    </lineage>
</organism>
<dbReference type="PANTHER" id="PTHR36172:SF1">
    <property type="entry name" value="RESOLVASE-RELATED"/>
    <property type="match status" value="1"/>
</dbReference>
<dbReference type="GO" id="GO:0000150">
    <property type="term" value="F:DNA strand exchange activity"/>
    <property type="evidence" value="ECO:0007669"/>
    <property type="project" value="InterPro"/>
</dbReference>
<dbReference type="NCBIfam" id="NF033518">
    <property type="entry name" value="transpos_IS607"/>
    <property type="match status" value="1"/>
</dbReference>
<dbReference type="Proteomes" id="UP000006094">
    <property type="component" value="Chromosome"/>
</dbReference>
<dbReference type="InterPro" id="IPR006119">
    <property type="entry name" value="Resolv_N"/>
</dbReference>
<dbReference type="EMBL" id="CP003326">
    <property type="protein sequence ID" value="AFS77886.1"/>
    <property type="molecule type" value="Genomic_DNA"/>
</dbReference>
<dbReference type="SUPFAM" id="SSF46955">
    <property type="entry name" value="Putative DNA-binding domain"/>
    <property type="match status" value="1"/>
</dbReference>
<dbReference type="InterPro" id="IPR048046">
    <property type="entry name" value="Transpos_IS607"/>
</dbReference>
<dbReference type="GO" id="GO:0006355">
    <property type="term" value="P:regulation of DNA-templated transcription"/>
    <property type="evidence" value="ECO:0007669"/>
    <property type="project" value="InterPro"/>
</dbReference>
<dbReference type="AlphaFoldDB" id="K0AZW7"/>
<keyword evidence="3" id="KW-1185">Reference proteome</keyword>
<dbReference type="OrthoDB" id="5319803at2"/>
<dbReference type="PROSITE" id="PS51736">
    <property type="entry name" value="RECOMBINASES_3"/>
    <property type="match status" value="1"/>
</dbReference>
<proteinExistence type="predicted"/>
<dbReference type="KEGG" id="cad:Curi_c08130"/>
<gene>
    <name evidence="2" type="ordered locus">Curi_c08130</name>
</gene>
<dbReference type="STRING" id="1128398.Curi_c08130"/>
<dbReference type="PANTHER" id="PTHR36172">
    <property type="match status" value="1"/>
</dbReference>
<accession>K0AZW7</accession>
<evidence type="ECO:0000259" key="1">
    <source>
        <dbReference type="PROSITE" id="PS51736"/>
    </source>
</evidence>
<dbReference type="CDD" id="cd04762">
    <property type="entry name" value="HTH_MerR-trunc"/>
    <property type="match status" value="1"/>
</dbReference>
<feature type="domain" description="Resolvase/invertase-type recombinase catalytic" evidence="1">
    <location>
        <begin position="92"/>
        <end position="195"/>
    </location>
</feature>
<protein>
    <submittedName>
        <fullName evidence="2">Resolvase domain-containing protein</fullName>
    </submittedName>
</protein>
<dbReference type="InterPro" id="IPR000551">
    <property type="entry name" value="MerR-type_HTH_dom"/>
</dbReference>
<dbReference type="Gene3D" id="3.40.50.1390">
    <property type="entry name" value="Resolvase, N-terminal catalytic domain"/>
    <property type="match status" value="1"/>
</dbReference>
<dbReference type="GO" id="GO:0003677">
    <property type="term" value="F:DNA binding"/>
    <property type="evidence" value="ECO:0007669"/>
    <property type="project" value="InterPro"/>
</dbReference>
<dbReference type="Pfam" id="PF00239">
    <property type="entry name" value="Resolvase"/>
    <property type="match status" value="1"/>
</dbReference>
<evidence type="ECO:0000313" key="2">
    <source>
        <dbReference type="EMBL" id="AFS77886.1"/>
    </source>
</evidence>
<dbReference type="eggNOG" id="COG2452">
    <property type="taxonomic scope" value="Bacteria"/>
</dbReference>
<dbReference type="InterPro" id="IPR051491">
    <property type="entry name" value="Recombinase/Transposase-rel"/>
</dbReference>
<reference evidence="2 3" key="1">
    <citation type="journal article" date="2012" name="PLoS ONE">
        <title>The purine-utilizing bacterium Clostridium acidurici 9a: a genome-guided metabolic reconsideration.</title>
        <authorList>
            <person name="Hartwich K."/>
            <person name="Poehlein A."/>
            <person name="Daniel R."/>
        </authorList>
    </citation>
    <scope>NUCLEOTIDE SEQUENCE [LARGE SCALE GENOMIC DNA]</scope>
    <source>
        <strain evidence="3">ATCC 7906 / DSM 604 / BCRC 14475 / CIP 104303 / KCTC 5404 / NCIMB 10678 / 9a</strain>
    </source>
</reference>
<dbReference type="PATRIC" id="fig|1128398.3.peg.866"/>
<sequence>MSMIKEYTYEDFFNVQKHRQMYILCYNKKMKRDILKPNELAKLLNVSVKTLQRWDNDGILKAYRTPTDRRYYKYEQYLEFIRRSFNEENRGKTVIYARVLRNRIKDGLKKQVETLKQYAEDNNIIVDEVYEEVGSGFNFNREKWNEIIERCRDNEIRRVIIYSKDRFVKIGYEWFERFLNSLDVEIIVVKENSAG</sequence>